<proteinExistence type="predicted"/>
<dbReference type="OrthoDB" id="1346484at2"/>
<dbReference type="RefSeq" id="WP_091679839.1">
    <property type="nucleotide sequence ID" value="NZ_FOSN01000004.1"/>
</dbReference>
<dbReference type="AlphaFoldDB" id="A0A1I3XSM1"/>
<name>A0A1I3XSM1_9HYPH</name>
<keyword evidence="1" id="KW-1133">Transmembrane helix</keyword>
<feature type="transmembrane region" description="Helical" evidence="1">
    <location>
        <begin position="12"/>
        <end position="32"/>
    </location>
</feature>
<keyword evidence="1" id="KW-0472">Membrane</keyword>
<keyword evidence="1" id="KW-0812">Transmembrane</keyword>
<evidence type="ECO:0000313" key="2">
    <source>
        <dbReference type="EMBL" id="SFK22530.1"/>
    </source>
</evidence>
<sequence length="196" mass="21202">MTSLDRALSTLLWLLALIFIAGLAHILTIFYLPTHFAKVPMETFAAFAKQSQLTLLPQAAPGASLTPFADPATVQGICTFDLAQGPLHVHGDVDRDRLLTMSFRTPAGMVFYSLTNRAAQKGKLDILLLNTAQLEALEAEDDAQDEGAPAQDLRLLSPTEKGFVLLSALANFPSETADAEQRVKAFTCETQEPATD</sequence>
<dbReference type="STRING" id="1612308.SAMN05444581_10454"/>
<dbReference type="EMBL" id="FOSN01000004">
    <property type="protein sequence ID" value="SFK22530.1"/>
    <property type="molecule type" value="Genomic_DNA"/>
</dbReference>
<accession>A0A1I3XSM1</accession>
<dbReference type="Proteomes" id="UP000198755">
    <property type="component" value="Unassembled WGS sequence"/>
</dbReference>
<organism evidence="2 3">
    <name type="scientific">Methylocapsa palsarum</name>
    <dbReference type="NCBI Taxonomy" id="1612308"/>
    <lineage>
        <taxon>Bacteria</taxon>
        <taxon>Pseudomonadati</taxon>
        <taxon>Pseudomonadota</taxon>
        <taxon>Alphaproteobacteria</taxon>
        <taxon>Hyphomicrobiales</taxon>
        <taxon>Beijerinckiaceae</taxon>
        <taxon>Methylocapsa</taxon>
    </lineage>
</organism>
<protein>
    <submittedName>
        <fullName evidence="2">Uncharacterized membrane protein</fullName>
    </submittedName>
</protein>
<evidence type="ECO:0000313" key="3">
    <source>
        <dbReference type="Proteomes" id="UP000198755"/>
    </source>
</evidence>
<evidence type="ECO:0000256" key="1">
    <source>
        <dbReference type="SAM" id="Phobius"/>
    </source>
</evidence>
<gene>
    <name evidence="2" type="ORF">SAMN05444581_10454</name>
</gene>
<keyword evidence="3" id="KW-1185">Reference proteome</keyword>
<reference evidence="2 3" key="1">
    <citation type="submission" date="2016-10" db="EMBL/GenBank/DDBJ databases">
        <authorList>
            <person name="de Groot N.N."/>
        </authorList>
    </citation>
    <scope>NUCLEOTIDE SEQUENCE [LARGE SCALE GENOMIC DNA]</scope>
    <source>
        <strain evidence="2 3">NE2</strain>
    </source>
</reference>